<dbReference type="RefSeq" id="WP_099470719.1">
    <property type="nucleotide sequence ID" value="NZ_CP041025.1"/>
</dbReference>
<dbReference type="InterPro" id="IPR013149">
    <property type="entry name" value="ADH-like_C"/>
</dbReference>
<dbReference type="Gene3D" id="3.90.180.10">
    <property type="entry name" value="Medium-chain alcohol dehydrogenases, catalytic domain"/>
    <property type="match status" value="1"/>
</dbReference>
<dbReference type="Proteomes" id="UP000229730">
    <property type="component" value="Unassembled WGS sequence"/>
</dbReference>
<dbReference type="InterPro" id="IPR051397">
    <property type="entry name" value="Zn-ADH-like_protein"/>
</dbReference>
<dbReference type="PANTHER" id="PTHR43677">
    <property type="entry name" value="SHORT-CHAIN DEHYDROGENASE/REDUCTASE"/>
    <property type="match status" value="1"/>
</dbReference>
<dbReference type="PANTHER" id="PTHR43677:SF4">
    <property type="entry name" value="QUINONE OXIDOREDUCTASE-LIKE PROTEIN 2"/>
    <property type="match status" value="1"/>
</dbReference>
<dbReference type="SUPFAM" id="SSF50129">
    <property type="entry name" value="GroES-like"/>
    <property type="match status" value="1"/>
</dbReference>
<dbReference type="SMART" id="SM00829">
    <property type="entry name" value="PKS_ER"/>
    <property type="match status" value="1"/>
</dbReference>
<dbReference type="AlphaFoldDB" id="A0A2G4YWM7"/>
<accession>A0A2G4YWM7</accession>
<reference evidence="2 3" key="1">
    <citation type="submission" date="2017-10" db="EMBL/GenBank/DDBJ databases">
        <title>Frigbacter circumglobatus gen. nov. sp. nov., isolated from sediment cultured in situ.</title>
        <authorList>
            <person name="Zhao Z."/>
        </authorList>
    </citation>
    <scope>NUCLEOTIDE SEQUENCE [LARGE SCALE GENOMIC DNA]</scope>
    <source>
        <strain evidence="2 3">ZYL</strain>
    </source>
</reference>
<keyword evidence="3" id="KW-1185">Reference proteome</keyword>
<dbReference type="InterPro" id="IPR020843">
    <property type="entry name" value="ER"/>
</dbReference>
<evidence type="ECO:0000259" key="1">
    <source>
        <dbReference type="SMART" id="SM00829"/>
    </source>
</evidence>
<dbReference type="Pfam" id="PF08240">
    <property type="entry name" value="ADH_N"/>
    <property type="match status" value="1"/>
</dbReference>
<proteinExistence type="predicted"/>
<dbReference type="InterPro" id="IPR011032">
    <property type="entry name" value="GroES-like_sf"/>
</dbReference>
<name>A0A2G4YWM7_9PROT</name>
<dbReference type="InterPro" id="IPR036291">
    <property type="entry name" value="NAD(P)-bd_dom_sf"/>
</dbReference>
<evidence type="ECO:0000313" key="3">
    <source>
        <dbReference type="Proteomes" id="UP000229730"/>
    </source>
</evidence>
<feature type="domain" description="Enoyl reductase (ER)" evidence="1">
    <location>
        <begin position="10"/>
        <end position="322"/>
    </location>
</feature>
<comment type="caution">
    <text evidence="2">The sequence shown here is derived from an EMBL/GenBank/DDBJ whole genome shotgun (WGS) entry which is preliminary data.</text>
</comment>
<sequence>MKAIIIREYGSLETLKFETVDDPIARDNDVIIDVKACSVNFADSLMVEGTYQVKPPLPFSPGLEVAGIISEVGRQVSDWKIGDKILALTNWGGFAEKVAVSVDLLWAIPDNMPYEHAAAFVIAYSSSHVALDYRARLQKGEWLVVNGAGGGVGLAAVEIGRLRGARVIATAGSEEKLAIAREKGAQFTINYRHEDIRDKIMDITEGQGANVIFDPVGGDVFRQSFRAMALEGRMLAIGFASGDVPQVAANHLLDKNINLIGFYWGIYKQFKKDVMRNSMAQLFEWYKKGKIVPHIGDEFPLERTADAIISLRDRRSLGKVIVRI</sequence>
<dbReference type="GO" id="GO:0016491">
    <property type="term" value="F:oxidoreductase activity"/>
    <property type="evidence" value="ECO:0007669"/>
    <property type="project" value="InterPro"/>
</dbReference>
<evidence type="ECO:0000313" key="2">
    <source>
        <dbReference type="EMBL" id="PHZ86747.1"/>
    </source>
</evidence>
<gene>
    <name evidence="2" type="ORF">CRD36_00170</name>
</gene>
<dbReference type="InParanoid" id="A0A2G4YWM7"/>
<dbReference type="InterPro" id="IPR013154">
    <property type="entry name" value="ADH-like_N"/>
</dbReference>
<dbReference type="FunCoup" id="A0A2G4YWM7">
    <property type="interactions" value="501"/>
</dbReference>
<protein>
    <recommendedName>
        <fullName evidence="1">Enoyl reductase (ER) domain-containing protein</fullName>
    </recommendedName>
</protein>
<dbReference type="Gene3D" id="3.40.50.720">
    <property type="entry name" value="NAD(P)-binding Rossmann-like Domain"/>
    <property type="match status" value="1"/>
</dbReference>
<dbReference type="Pfam" id="PF00107">
    <property type="entry name" value="ADH_zinc_N"/>
    <property type="match status" value="1"/>
</dbReference>
<organism evidence="2 3">
    <name type="scientific">Paremcibacter congregatus</name>
    <dbReference type="NCBI Taxonomy" id="2043170"/>
    <lineage>
        <taxon>Bacteria</taxon>
        <taxon>Pseudomonadati</taxon>
        <taxon>Pseudomonadota</taxon>
        <taxon>Alphaproteobacteria</taxon>
        <taxon>Emcibacterales</taxon>
        <taxon>Emcibacteraceae</taxon>
        <taxon>Paremcibacter</taxon>
    </lineage>
</organism>
<dbReference type="EMBL" id="PDEM01000004">
    <property type="protein sequence ID" value="PHZ86747.1"/>
    <property type="molecule type" value="Genomic_DNA"/>
</dbReference>
<dbReference type="OrthoDB" id="9805883at2"/>
<dbReference type="CDD" id="cd08241">
    <property type="entry name" value="QOR1"/>
    <property type="match status" value="1"/>
</dbReference>
<dbReference type="SUPFAM" id="SSF51735">
    <property type="entry name" value="NAD(P)-binding Rossmann-fold domains"/>
    <property type="match status" value="1"/>
</dbReference>